<organism evidence="2 3">
    <name type="scientific">Paracoccus caeni</name>
    <dbReference type="NCBI Taxonomy" id="657651"/>
    <lineage>
        <taxon>Bacteria</taxon>
        <taxon>Pseudomonadati</taxon>
        <taxon>Pseudomonadota</taxon>
        <taxon>Alphaproteobacteria</taxon>
        <taxon>Rhodobacterales</taxon>
        <taxon>Paracoccaceae</taxon>
        <taxon>Paracoccus</taxon>
    </lineage>
</organism>
<comment type="caution">
    <text evidence="2">The sequence shown here is derived from an EMBL/GenBank/DDBJ whole genome shotgun (WGS) entry which is preliminary data.</text>
</comment>
<evidence type="ECO:0000313" key="3">
    <source>
        <dbReference type="Proteomes" id="UP000640485"/>
    </source>
</evidence>
<proteinExistence type="predicted"/>
<dbReference type="AlphaFoldDB" id="A0A934SFX2"/>
<feature type="domain" description="SGNH hydrolase-type esterase" evidence="1">
    <location>
        <begin position="25"/>
        <end position="205"/>
    </location>
</feature>
<dbReference type="InterPro" id="IPR036514">
    <property type="entry name" value="SGNH_hydro_sf"/>
</dbReference>
<accession>A0A934SFX2</accession>
<dbReference type="InterPro" id="IPR013830">
    <property type="entry name" value="SGNH_hydro"/>
</dbReference>
<evidence type="ECO:0000313" key="2">
    <source>
        <dbReference type="EMBL" id="MBK4216685.1"/>
    </source>
</evidence>
<evidence type="ECO:0000259" key="1">
    <source>
        <dbReference type="Pfam" id="PF13472"/>
    </source>
</evidence>
<dbReference type="CDD" id="cd00229">
    <property type="entry name" value="SGNH_hydrolase"/>
    <property type="match status" value="1"/>
</dbReference>
<dbReference type="GO" id="GO:0016788">
    <property type="term" value="F:hydrolase activity, acting on ester bonds"/>
    <property type="evidence" value="ECO:0007669"/>
    <property type="project" value="UniProtKB-ARBA"/>
</dbReference>
<gene>
    <name evidence="2" type="ORF">JJJ17_12175</name>
</gene>
<dbReference type="Pfam" id="PF13472">
    <property type="entry name" value="Lipase_GDSL_2"/>
    <property type="match status" value="1"/>
</dbReference>
<reference evidence="2" key="1">
    <citation type="submission" date="2021-01" db="EMBL/GenBank/DDBJ databases">
        <title>Paracoccus amoyensis sp. nov., isolated from the surface seawater along the coast of Xiamen Island, China.</title>
        <authorList>
            <person name="Lyu L."/>
        </authorList>
    </citation>
    <scope>NUCLEOTIDE SEQUENCE</scope>
    <source>
        <strain evidence="2">MJ17</strain>
    </source>
</reference>
<name>A0A934SFX2_9RHOB</name>
<dbReference type="SUPFAM" id="SSF52266">
    <property type="entry name" value="SGNH hydrolase"/>
    <property type="match status" value="1"/>
</dbReference>
<dbReference type="Proteomes" id="UP000640485">
    <property type="component" value="Unassembled WGS sequence"/>
</dbReference>
<protein>
    <submittedName>
        <fullName evidence="2">SGNH/GDSL hydrolase family protein</fullName>
    </submittedName>
</protein>
<keyword evidence="3" id="KW-1185">Reference proteome</keyword>
<keyword evidence="2" id="KW-0378">Hydrolase</keyword>
<sequence length="220" mass="23038">MALFTLIFLASCGLVPKKQGGDILVIGDSVMAWNGFAGADIGDVIAAELDRDVVNRAALGARFQAGGAATLIGLNIPAQLSSGRWTWVVMNGGANDLGGSCGCTRCDGVVDALISADGKVGQIPNLIARAQSQGAQVLWMGYYQAPKSTSFKGCRPALVELERRIALHAGLRAGFYFLDAEDAFDPTDDTLFASDLTHPSQKGSAVLGRFLAKKMSESAL</sequence>
<dbReference type="EMBL" id="JAEPRQ010000004">
    <property type="protein sequence ID" value="MBK4216685.1"/>
    <property type="molecule type" value="Genomic_DNA"/>
</dbReference>
<dbReference type="Gene3D" id="3.40.50.1110">
    <property type="entry name" value="SGNH hydrolase"/>
    <property type="match status" value="1"/>
</dbReference>